<dbReference type="EMBL" id="CAJNOM010001259">
    <property type="protein sequence ID" value="CAF1600302.1"/>
    <property type="molecule type" value="Genomic_DNA"/>
</dbReference>
<dbReference type="PROSITE" id="PS50118">
    <property type="entry name" value="HMG_BOX_2"/>
    <property type="match status" value="1"/>
</dbReference>
<evidence type="ECO:0000313" key="10">
    <source>
        <dbReference type="EMBL" id="CAF1600302.1"/>
    </source>
</evidence>
<dbReference type="InterPro" id="IPR032147">
    <property type="entry name" value="Cic_dom"/>
</dbReference>
<dbReference type="InterPro" id="IPR009071">
    <property type="entry name" value="HMG_box_dom"/>
</dbReference>
<evidence type="ECO:0000313" key="12">
    <source>
        <dbReference type="Proteomes" id="UP000663877"/>
    </source>
</evidence>
<dbReference type="Pfam" id="PF00505">
    <property type="entry name" value="HMG_box"/>
    <property type="match status" value="1"/>
</dbReference>
<dbReference type="SMART" id="SM00398">
    <property type="entry name" value="HMG"/>
    <property type="match status" value="1"/>
</dbReference>
<keyword evidence="1" id="KW-0597">Phosphoprotein</keyword>
<dbReference type="GO" id="GO:0000977">
    <property type="term" value="F:RNA polymerase II transcription regulatory region sequence-specific DNA binding"/>
    <property type="evidence" value="ECO:0007669"/>
    <property type="project" value="TreeGrafter"/>
</dbReference>
<dbReference type="InterPro" id="IPR036910">
    <property type="entry name" value="HMG_box_dom_sf"/>
</dbReference>
<feature type="region of interest" description="Disordered" evidence="7">
    <location>
        <begin position="245"/>
        <end position="266"/>
    </location>
</feature>
<dbReference type="InterPro" id="IPR052412">
    <property type="entry name" value="CC-Dev_Transcription_Reg"/>
</dbReference>
<dbReference type="Pfam" id="PF16090">
    <property type="entry name" value="DUF4819"/>
    <property type="match status" value="1"/>
</dbReference>
<protein>
    <recommendedName>
        <fullName evidence="8">HMG box domain-containing protein</fullName>
    </recommendedName>
</protein>
<keyword evidence="4" id="KW-0804">Transcription</keyword>
<feature type="region of interest" description="Disordered" evidence="7">
    <location>
        <begin position="940"/>
        <end position="959"/>
    </location>
</feature>
<dbReference type="OrthoDB" id="2377365at2759"/>
<keyword evidence="11" id="KW-1185">Reference proteome</keyword>
<accession>A0A815I5N1</accession>
<feature type="compositionally biased region" description="Low complexity" evidence="7">
    <location>
        <begin position="253"/>
        <end position="266"/>
    </location>
</feature>
<feature type="region of interest" description="Disordered" evidence="7">
    <location>
        <begin position="433"/>
        <end position="455"/>
    </location>
</feature>
<feature type="domain" description="HMG box" evidence="8">
    <location>
        <begin position="557"/>
        <end position="625"/>
    </location>
</feature>
<dbReference type="Gene3D" id="1.10.30.10">
    <property type="entry name" value="High mobility group box domain"/>
    <property type="match status" value="1"/>
</dbReference>
<dbReference type="Pfam" id="PF25981">
    <property type="entry name" value="HTH_Cic_C"/>
    <property type="match status" value="1"/>
</dbReference>
<evidence type="ECO:0000256" key="6">
    <source>
        <dbReference type="PROSITE-ProRule" id="PRU00267"/>
    </source>
</evidence>
<evidence type="ECO:0000256" key="3">
    <source>
        <dbReference type="ARBA" id="ARBA00023125"/>
    </source>
</evidence>
<gene>
    <name evidence="9" type="ORF">BJG266_LOCUS35519</name>
    <name evidence="10" type="ORF">QVE165_LOCUS52543</name>
</gene>
<dbReference type="SUPFAM" id="SSF47095">
    <property type="entry name" value="HMG-box"/>
    <property type="match status" value="1"/>
</dbReference>
<evidence type="ECO:0000256" key="4">
    <source>
        <dbReference type="ARBA" id="ARBA00023163"/>
    </source>
</evidence>
<dbReference type="InterPro" id="IPR058606">
    <property type="entry name" value="HTH_Cic_C"/>
</dbReference>
<feature type="region of interest" description="Disordered" evidence="7">
    <location>
        <begin position="822"/>
        <end position="860"/>
    </location>
</feature>
<feature type="compositionally biased region" description="Low complexity" evidence="7">
    <location>
        <begin position="844"/>
        <end position="859"/>
    </location>
</feature>
<evidence type="ECO:0000313" key="9">
    <source>
        <dbReference type="EMBL" id="CAF1361445.1"/>
    </source>
</evidence>
<proteinExistence type="predicted"/>
<feature type="region of interest" description="Disordered" evidence="7">
    <location>
        <begin position="1175"/>
        <end position="1194"/>
    </location>
</feature>
<dbReference type="Proteomes" id="UP000663832">
    <property type="component" value="Unassembled WGS sequence"/>
</dbReference>
<evidence type="ECO:0000313" key="11">
    <source>
        <dbReference type="Proteomes" id="UP000663832"/>
    </source>
</evidence>
<feature type="region of interest" description="Disordered" evidence="7">
    <location>
        <begin position="760"/>
        <end position="792"/>
    </location>
</feature>
<evidence type="ECO:0000259" key="8">
    <source>
        <dbReference type="PROSITE" id="PS50118"/>
    </source>
</evidence>
<evidence type="ECO:0000256" key="1">
    <source>
        <dbReference type="ARBA" id="ARBA00022553"/>
    </source>
</evidence>
<dbReference type="AlphaFoldDB" id="A0A815I5N1"/>
<feature type="compositionally biased region" description="Low complexity" evidence="7">
    <location>
        <begin position="780"/>
        <end position="790"/>
    </location>
</feature>
<sequence length="1194" mass="135699">MLTRSSAASRSSPPTNQEIEKRRRSTITNNDEQQQNDNSSASSSSQAKPLKKRWLAHHHDDQEQQLNNTNNNLLSINNLIREYNFQDWQTITVLVRIGNNEYISGTIIDIPKNGYLTVVPSIQNNNNLYPNQIQINLFENLFGIISDNAPPIRELIPGKHVLCRRQQTQCDSNMKYSIYQPGIILEKTDDAKFNILFDNQQDTLCVPRQSIRLFLPPWHDEIPVDWNSALDATYTFKSNNTSDINQRQGYYGSPSPRESSVSSNDSLHSVLNESVKVTSNDCLIKEPTSTVNSNSSLNNLNTTNEIPTTIYNQIVYRKGDVMTSTQSQIRKKFNGKQWRRLCSKDGCPKESQRRGLCSRHLSQKGRQEHCAQTTVSFDRIHSQPSILPLTTNNSSINPHGYYSAPQSRTTTPLLFSQQSPRFILPNSFDNDDFHSNGYSSGPRSTTSDILNNDSSQVNPIRTVNWPELLPKITINIDPNRFRSISTDETRDDENNNSSNGDENPMNEDDLDLNSNNKNENENENSSYNNNNNNNNNNNDDYHQTLSNNRSSLKDKHIRRPMNSFMLFSQEQRGKIHLANPNRDNRNVSKILGEKWYSLSANEQEQYRIRAKQLRNEHSKQNPSFKWTNQAAKLNNSNILFSNKDEQEQCRRSARLQSQSNQEKNTPLYCDRLQAFAQICTNMPKLTEESTQRFSPITKPSSDNTSILTNLITPVPIHGNSTPISTINTNINSNNEMDVCSNGMFQFRNTAFRLHPSYCSNENEKKSDSLPNSPHLKPENSSSSSSSSSSSAILTENETCRTIVSMLLNQRKTNQSLEQHLKQLQSTTTTNHSNKASTSQSPTESNSNNDQSNSNQSSLSTKRFSLDEHQQRNLFFQNSQHHFLTHSLSKQINSSYLNKIKSLFLASSSSLSSSNSTGYSSGSSSSTSSLDSSSTILSAYSSRSNSSLSERSKTSPTPLKQISIQYLPTINESNIHLPITTDDEVTQLTSFNENKYQTNILPKQQSPIPTTSQQLDTNTNKTLTKRRKTITLECGQRPTTRSRSISERGCATNCSSSNDLSPIITRKRKASVNCEQNESEIKRTNIDYIKYLDEMKTHYIKTSTNRQTNATICSNSQILNKNQLASRLKVIDFLKDHIYPTDSAISSFQLENQDLFPKKRLLNQRIREIRQKLMSHVNHQQQQQQQHEILHEPSL</sequence>
<feature type="compositionally biased region" description="Polar residues" evidence="7">
    <location>
        <begin position="822"/>
        <end position="843"/>
    </location>
</feature>
<feature type="region of interest" description="Disordered" evidence="7">
    <location>
        <begin position="911"/>
        <end position="930"/>
    </location>
</feature>
<comment type="caution">
    <text evidence="9">The sequence shown here is derived from an EMBL/GenBank/DDBJ whole genome shotgun (WGS) entry which is preliminary data.</text>
</comment>
<evidence type="ECO:0000256" key="2">
    <source>
        <dbReference type="ARBA" id="ARBA00023015"/>
    </source>
</evidence>
<dbReference type="EMBL" id="CAJNOI010000912">
    <property type="protein sequence ID" value="CAF1361445.1"/>
    <property type="molecule type" value="Genomic_DNA"/>
</dbReference>
<keyword evidence="5 6" id="KW-0539">Nucleus</keyword>
<feature type="compositionally biased region" description="Polar residues" evidence="7">
    <location>
        <begin position="436"/>
        <end position="455"/>
    </location>
</feature>
<feature type="DNA-binding region" description="HMG box" evidence="6">
    <location>
        <begin position="557"/>
        <end position="625"/>
    </location>
</feature>
<evidence type="ECO:0000256" key="7">
    <source>
        <dbReference type="SAM" id="MobiDB-lite"/>
    </source>
</evidence>
<feature type="compositionally biased region" description="Low complexity" evidence="7">
    <location>
        <begin position="29"/>
        <end position="47"/>
    </location>
</feature>
<organism evidence="9 12">
    <name type="scientific">Adineta steineri</name>
    <dbReference type="NCBI Taxonomy" id="433720"/>
    <lineage>
        <taxon>Eukaryota</taxon>
        <taxon>Metazoa</taxon>
        <taxon>Spiralia</taxon>
        <taxon>Gnathifera</taxon>
        <taxon>Rotifera</taxon>
        <taxon>Eurotatoria</taxon>
        <taxon>Bdelloidea</taxon>
        <taxon>Adinetida</taxon>
        <taxon>Adinetidae</taxon>
        <taxon>Adineta</taxon>
    </lineage>
</organism>
<keyword evidence="3 6" id="KW-0238">DNA-binding</keyword>
<dbReference type="GO" id="GO:0005634">
    <property type="term" value="C:nucleus"/>
    <property type="evidence" value="ECO:0007669"/>
    <property type="project" value="UniProtKB-UniRule"/>
</dbReference>
<evidence type="ECO:0000256" key="5">
    <source>
        <dbReference type="ARBA" id="ARBA00023242"/>
    </source>
</evidence>
<dbReference type="PANTHER" id="PTHR13059">
    <property type="entry name" value="HMG-BOX TRANSCRIPTION FACTOR BBX"/>
    <property type="match status" value="1"/>
</dbReference>
<reference evidence="9" key="1">
    <citation type="submission" date="2021-02" db="EMBL/GenBank/DDBJ databases">
        <authorList>
            <person name="Nowell W R."/>
        </authorList>
    </citation>
    <scope>NUCLEOTIDE SEQUENCE</scope>
</reference>
<dbReference type="GO" id="GO:0000981">
    <property type="term" value="F:DNA-binding transcription factor activity, RNA polymerase II-specific"/>
    <property type="evidence" value="ECO:0007669"/>
    <property type="project" value="TreeGrafter"/>
</dbReference>
<feature type="region of interest" description="Disordered" evidence="7">
    <location>
        <begin position="483"/>
        <end position="546"/>
    </location>
</feature>
<dbReference type="PANTHER" id="PTHR13059:SF13">
    <property type="entry name" value="PROTEIN CAPICUA HOMOLOG"/>
    <property type="match status" value="1"/>
</dbReference>
<dbReference type="Proteomes" id="UP000663877">
    <property type="component" value="Unassembled WGS sequence"/>
</dbReference>
<feature type="region of interest" description="Disordered" evidence="7">
    <location>
        <begin position="1"/>
        <end position="53"/>
    </location>
</feature>
<name>A0A815I5N1_9BILA</name>
<feature type="compositionally biased region" description="Low complexity" evidence="7">
    <location>
        <begin position="513"/>
        <end position="538"/>
    </location>
</feature>
<feature type="compositionally biased region" description="Low complexity" evidence="7">
    <location>
        <begin position="1"/>
        <end position="15"/>
    </location>
</feature>
<keyword evidence="2" id="KW-0805">Transcription regulation</keyword>